<comment type="caution">
    <text evidence="8">The sequence shown here is derived from an EMBL/GenBank/DDBJ whole genome shotgun (WGS) entry which is preliminary data.</text>
</comment>
<dbReference type="EMBL" id="JPGN01000060">
    <property type="protein sequence ID" value="KFI19239.1"/>
    <property type="molecule type" value="Genomic_DNA"/>
</dbReference>
<dbReference type="Pfam" id="PF09335">
    <property type="entry name" value="VTT_dom"/>
    <property type="match status" value="1"/>
</dbReference>
<dbReference type="GO" id="GO:0005886">
    <property type="term" value="C:plasma membrane"/>
    <property type="evidence" value="ECO:0007669"/>
    <property type="project" value="UniProtKB-SubCell"/>
</dbReference>
<evidence type="ECO:0000256" key="2">
    <source>
        <dbReference type="ARBA" id="ARBA00022475"/>
    </source>
</evidence>
<keyword evidence="5 6" id="KW-0472">Membrane</keyword>
<keyword evidence="4 6" id="KW-1133">Transmembrane helix</keyword>
<evidence type="ECO:0000259" key="7">
    <source>
        <dbReference type="Pfam" id="PF09335"/>
    </source>
</evidence>
<dbReference type="PANTHER" id="PTHR12677:SF59">
    <property type="entry name" value="GOLGI APPARATUS MEMBRANE PROTEIN TVP38-RELATED"/>
    <property type="match status" value="1"/>
</dbReference>
<evidence type="ECO:0000256" key="6">
    <source>
        <dbReference type="RuleBase" id="RU366058"/>
    </source>
</evidence>
<dbReference type="InterPro" id="IPR032816">
    <property type="entry name" value="VTT_dom"/>
</dbReference>
<feature type="transmembrane region" description="Helical" evidence="6">
    <location>
        <begin position="17"/>
        <end position="35"/>
    </location>
</feature>
<evidence type="ECO:0000256" key="5">
    <source>
        <dbReference type="ARBA" id="ARBA00023136"/>
    </source>
</evidence>
<dbReference type="OrthoDB" id="9812980at2"/>
<feature type="transmembrane region" description="Helical" evidence="6">
    <location>
        <begin position="149"/>
        <end position="175"/>
    </location>
</feature>
<evidence type="ECO:0000256" key="4">
    <source>
        <dbReference type="ARBA" id="ARBA00022989"/>
    </source>
</evidence>
<dbReference type="Proteomes" id="UP000028839">
    <property type="component" value="Unassembled WGS sequence"/>
</dbReference>
<name>A0A0E2Z167_9GAMM</name>
<keyword evidence="3 6" id="KW-0812">Transmembrane</keyword>
<reference evidence="8 9" key="1">
    <citation type="submission" date="2014-07" db="EMBL/GenBank/DDBJ databases">
        <title>Comparative analysis of Nitrosococcus oceani genome inventories of strains from Pacific and Atlantic gyres.</title>
        <authorList>
            <person name="Lim C.K."/>
            <person name="Wang L."/>
            <person name="Sayavedra-Soto L.A."/>
            <person name="Klotz M.G."/>
        </authorList>
    </citation>
    <scope>NUCLEOTIDE SEQUENCE [LARGE SCALE GENOMIC DNA]</scope>
    <source>
        <strain evidence="8 9">C-27</strain>
    </source>
</reference>
<dbReference type="HOGENOM" id="CLU_038944_8_0_6"/>
<comment type="subcellular location">
    <subcellularLocation>
        <location evidence="1 6">Cell membrane</location>
        <topology evidence="1 6">Multi-pass membrane protein</topology>
    </subcellularLocation>
</comment>
<organism evidence="8 9">
    <name type="scientific">Nitrosococcus oceani C-27</name>
    <dbReference type="NCBI Taxonomy" id="314279"/>
    <lineage>
        <taxon>Bacteria</taxon>
        <taxon>Pseudomonadati</taxon>
        <taxon>Pseudomonadota</taxon>
        <taxon>Gammaproteobacteria</taxon>
        <taxon>Chromatiales</taxon>
        <taxon>Chromatiaceae</taxon>
        <taxon>Nitrosococcus</taxon>
    </lineage>
</organism>
<feature type="domain" description="VTT" evidence="7">
    <location>
        <begin position="85"/>
        <end position="202"/>
    </location>
</feature>
<dbReference type="AlphaFoldDB" id="A0A0E2Z167"/>
<feature type="transmembrane region" description="Helical" evidence="6">
    <location>
        <begin position="66"/>
        <end position="93"/>
    </location>
</feature>
<feature type="transmembrane region" description="Helical" evidence="6">
    <location>
        <begin position="100"/>
        <end position="121"/>
    </location>
</feature>
<protein>
    <recommendedName>
        <fullName evidence="6">TVP38/TMEM64 family membrane protein</fullName>
    </recommendedName>
</protein>
<evidence type="ECO:0000313" key="8">
    <source>
        <dbReference type="EMBL" id="KFI19239.1"/>
    </source>
</evidence>
<comment type="similarity">
    <text evidence="6">Belongs to the TVP38/TMEM64 family.</text>
</comment>
<evidence type="ECO:0000256" key="3">
    <source>
        <dbReference type="ARBA" id="ARBA00022692"/>
    </source>
</evidence>
<gene>
    <name evidence="8" type="ORF">IB75_09790</name>
</gene>
<feature type="transmembrane region" description="Helical" evidence="6">
    <location>
        <begin position="212"/>
        <end position="228"/>
    </location>
</feature>
<dbReference type="PANTHER" id="PTHR12677">
    <property type="entry name" value="GOLGI APPARATUS MEMBRANE PROTEIN TVP38-RELATED"/>
    <property type="match status" value="1"/>
</dbReference>
<keyword evidence="2 6" id="KW-1003">Cell membrane</keyword>
<dbReference type="InterPro" id="IPR015414">
    <property type="entry name" value="TMEM64"/>
</dbReference>
<sequence>MNSLFQKIHHISRKKPLITFSVGIILIFIGLYFFWPSLHDSINRFFNILFSGDREKLHDFVEQFGFWGPIIIILSMVAQMFLVVIPSVVIFVVSILAYGSFWGGTVALIAVLVASTVGYFVGRWLGPITVDKLIGLKTRHKIEGYVERYGFWTVIVIRFSPFLSNDAISFVGGLLRMNYWRFMAATFIGILPLIVLLAYLGETNERLRTGMFWVSIISLIVFIAYIIYDHRRGDDSSTRVKQRNSVQKR</sequence>
<evidence type="ECO:0000256" key="1">
    <source>
        <dbReference type="ARBA" id="ARBA00004651"/>
    </source>
</evidence>
<accession>A0A0E2Z167</accession>
<feature type="transmembrane region" description="Helical" evidence="6">
    <location>
        <begin position="182"/>
        <end position="200"/>
    </location>
</feature>
<evidence type="ECO:0000313" key="9">
    <source>
        <dbReference type="Proteomes" id="UP000028839"/>
    </source>
</evidence>
<proteinExistence type="inferred from homology"/>